<reference evidence="1" key="1">
    <citation type="journal article" date="2014" name="Int. J. Syst. Evol. Microbiol.">
        <title>Complete genome sequence of Corynebacterium casei LMG S-19264T (=DSM 44701T), isolated from a smear-ripened cheese.</title>
        <authorList>
            <consortium name="US DOE Joint Genome Institute (JGI-PGF)"/>
            <person name="Walter F."/>
            <person name="Albersmeier A."/>
            <person name="Kalinowski J."/>
            <person name="Ruckert C."/>
        </authorList>
    </citation>
    <scope>NUCLEOTIDE SEQUENCE</scope>
    <source>
        <strain evidence="1">JCM 18487</strain>
    </source>
</reference>
<comment type="caution">
    <text evidence="1">The sequence shown here is derived from an EMBL/GenBank/DDBJ whole genome shotgun (WGS) entry which is preliminary data.</text>
</comment>
<dbReference type="Proteomes" id="UP000637695">
    <property type="component" value="Unassembled WGS sequence"/>
</dbReference>
<name>A0A917KCW1_9BACL</name>
<gene>
    <name evidence="1" type="ORF">GCM10010885_18330</name>
</gene>
<sequence length="201" mass="21025">MAATAVSALAMIALGYLMNTVTGLYIMIGAGSTQVSDTSMVYWQLERLAQNAIAVGTQPLSSASGAGFQTNVTGQFKVLALRVSSLQGIVPESSAVYSAVQAGDFVCVAVVPWNGMHVFALFPGGEPYNPDANPPVLPPDLVPIPDTGTDFSQSVFQVNADGSFQVVLQRQVGRTGAYVNPTPQNSLGTLTFSFVIGKKGY</sequence>
<proteinExistence type="predicted"/>
<evidence type="ECO:0000313" key="2">
    <source>
        <dbReference type="Proteomes" id="UP000637695"/>
    </source>
</evidence>
<reference evidence="1" key="2">
    <citation type="submission" date="2020-09" db="EMBL/GenBank/DDBJ databases">
        <authorList>
            <person name="Sun Q."/>
            <person name="Ohkuma M."/>
        </authorList>
    </citation>
    <scope>NUCLEOTIDE SEQUENCE</scope>
    <source>
        <strain evidence="1">JCM 18487</strain>
    </source>
</reference>
<dbReference type="AlphaFoldDB" id="A0A917KCW1"/>
<keyword evidence="2" id="KW-1185">Reference proteome</keyword>
<evidence type="ECO:0000313" key="1">
    <source>
        <dbReference type="EMBL" id="GGJ09553.1"/>
    </source>
</evidence>
<organism evidence="1 2">
    <name type="scientific">Alicyclobacillus cellulosilyticus</name>
    <dbReference type="NCBI Taxonomy" id="1003997"/>
    <lineage>
        <taxon>Bacteria</taxon>
        <taxon>Bacillati</taxon>
        <taxon>Bacillota</taxon>
        <taxon>Bacilli</taxon>
        <taxon>Bacillales</taxon>
        <taxon>Alicyclobacillaceae</taxon>
        <taxon>Alicyclobacillus</taxon>
    </lineage>
</organism>
<dbReference type="EMBL" id="BMOY01000029">
    <property type="protein sequence ID" value="GGJ09553.1"/>
    <property type="molecule type" value="Genomic_DNA"/>
</dbReference>
<protein>
    <submittedName>
        <fullName evidence="1">Uncharacterized protein</fullName>
    </submittedName>
</protein>
<accession>A0A917KCW1</accession>